<gene>
    <name evidence="2" type="ORF">WHR41_04482</name>
</gene>
<feature type="compositionally biased region" description="Basic and acidic residues" evidence="1">
    <location>
        <begin position="312"/>
        <end position="322"/>
    </location>
</feature>
<dbReference type="RefSeq" id="XP_069229811.1">
    <property type="nucleotide sequence ID" value="XM_069373088.1"/>
</dbReference>
<reference evidence="2 3" key="1">
    <citation type="journal article" date="2020" name="Microbiol. Resour. Announc.">
        <title>Draft Genome Sequence of a Cladosporium Species Isolated from the Mesophotic Ascidian Didemnum maculosum.</title>
        <authorList>
            <person name="Gioti A."/>
            <person name="Siaperas R."/>
            <person name="Nikolaivits E."/>
            <person name="Le Goff G."/>
            <person name="Ouazzani J."/>
            <person name="Kotoulas G."/>
            <person name="Topakas E."/>
        </authorList>
    </citation>
    <scope>NUCLEOTIDE SEQUENCE [LARGE SCALE GENOMIC DNA]</scope>
    <source>
        <strain evidence="2 3">TM138-S3</strain>
    </source>
</reference>
<name>A0AB34KSJ0_9PEZI</name>
<evidence type="ECO:0008006" key="4">
    <source>
        <dbReference type="Google" id="ProtNLM"/>
    </source>
</evidence>
<organism evidence="2 3">
    <name type="scientific">Cladosporium halotolerans</name>
    <dbReference type="NCBI Taxonomy" id="1052096"/>
    <lineage>
        <taxon>Eukaryota</taxon>
        <taxon>Fungi</taxon>
        <taxon>Dikarya</taxon>
        <taxon>Ascomycota</taxon>
        <taxon>Pezizomycotina</taxon>
        <taxon>Dothideomycetes</taxon>
        <taxon>Dothideomycetidae</taxon>
        <taxon>Cladosporiales</taxon>
        <taxon>Cladosporiaceae</taxon>
        <taxon>Cladosporium</taxon>
    </lineage>
</organism>
<feature type="compositionally biased region" description="Polar residues" evidence="1">
    <location>
        <begin position="331"/>
        <end position="353"/>
    </location>
</feature>
<sequence>MATDADMDIDMNIDMEFDPEVARMQAEADAINARAQQQAQEAAAADEAMNGIEQAPEEGEVDPNAIVPFKVHLRGLDDLTTRKIEDGMREACNTELYRRLQWIDDTSANLIFDTEEAAADALAALSAEDESEPVRLRAVKPLEALGGVQLQARMAIEADVKAPGAKDRSRFYLMNPEHDPDSRPKKRKNVRDHGPRYKRNRRESADEIMHRRNSQQGTPFNVDFYDDAPAPEASARRISVSSADSYSGRRRADRGGDLFAGRDNGRLRSDRNRYRSASPDRDGDGRYGFSEEQPYRRTARQRSATPPRLRRSRENQEARLARSNELFPDRGTTSALKSNGQAPQPRKPTNGNTADLFPDRTTNGSKELFPDKAQHRRQEARDIGLDEVATAIGPGRAGRNSNDAPKGGRDLFSRVSGGPNNNGRLRSNDQDQGFSFKGAGNAEPGFSILGASTNRERGAKLAKELFPHRAPGAAAPNGGKELFDGRIKGRARKRAEDFL</sequence>
<dbReference type="InterPro" id="IPR019416">
    <property type="entry name" value="NCBP3"/>
</dbReference>
<protein>
    <recommendedName>
        <fullName evidence="4">RRM domain-containing protein</fullName>
    </recommendedName>
</protein>
<dbReference type="Proteomes" id="UP000803884">
    <property type="component" value="Unassembled WGS sequence"/>
</dbReference>
<dbReference type="EMBL" id="JAAQHG020000013">
    <property type="protein sequence ID" value="KAL1586706.1"/>
    <property type="molecule type" value="Genomic_DNA"/>
</dbReference>
<comment type="caution">
    <text evidence="2">The sequence shown here is derived from an EMBL/GenBank/DDBJ whole genome shotgun (WGS) entry which is preliminary data.</text>
</comment>
<feature type="compositionally biased region" description="Polar residues" evidence="1">
    <location>
        <begin position="418"/>
        <end position="433"/>
    </location>
</feature>
<dbReference type="GO" id="GO:0005634">
    <property type="term" value="C:nucleus"/>
    <property type="evidence" value="ECO:0007669"/>
    <property type="project" value="TreeGrafter"/>
</dbReference>
<feature type="compositionally biased region" description="Basic and acidic residues" evidence="1">
    <location>
        <begin position="167"/>
        <end position="183"/>
    </location>
</feature>
<feature type="compositionally biased region" description="Basic and acidic residues" evidence="1">
    <location>
        <begin position="368"/>
        <end position="384"/>
    </location>
</feature>
<accession>A0AB34KSJ0</accession>
<dbReference type="Pfam" id="PF10309">
    <property type="entry name" value="NCBP3"/>
    <property type="match status" value="1"/>
</dbReference>
<proteinExistence type="predicted"/>
<dbReference type="GO" id="GO:0000340">
    <property type="term" value="F:RNA 7-methylguanosine cap binding"/>
    <property type="evidence" value="ECO:0007669"/>
    <property type="project" value="InterPro"/>
</dbReference>
<evidence type="ECO:0000313" key="2">
    <source>
        <dbReference type="EMBL" id="KAL1586706.1"/>
    </source>
</evidence>
<feature type="compositionally biased region" description="Basic and acidic residues" evidence="1">
    <location>
        <begin position="263"/>
        <end position="285"/>
    </location>
</feature>
<dbReference type="GeneID" id="96005926"/>
<feature type="region of interest" description="Disordered" evidence="1">
    <location>
        <begin position="167"/>
        <end position="451"/>
    </location>
</feature>
<dbReference type="AlphaFoldDB" id="A0AB34KSJ0"/>
<feature type="compositionally biased region" description="Basic residues" evidence="1">
    <location>
        <begin position="184"/>
        <end position="201"/>
    </location>
</feature>
<keyword evidence="3" id="KW-1185">Reference proteome</keyword>
<evidence type="ECO:0000313" key="3">
    <source>
        <dbReference type="Proteomes" id="UP000803884"/>
    </source>
</evidence>
<dbReference type="PANTHER" id="PTHR16291">
    <property type="entry name" value="NUCLEAR CAP-BINDING PROTEIN SUBUNIT 3"/>
    <property type="match status" value="1"/>
</dbReference>
<dbReference type="PANTHER" id="PTHR16291:SF0">
    <property type="entry name" value="NUCLEAR CAP-BINDING PROTEIN SUBUNIT 3"/>
    <property type="match status" value="1"/>
</dbReference>
<evidence type="ECO:0000256" key="1">
    <source>
        <dbReference type="SAM" id="MobiDB-lite"/>
    </source>
</evidence>
<dbReference type="GO" id="GO:0003729">
    <property type="term" value="F:mRNA binding"/>
    <property type="evidence" value="ECO:0007669"/>
    <property type="project" value="InterPro"/>
</dbReference>